<organism evidence="1 2">
    <name type="scientific">Candidatus Marsarchaeota G1 archaeon OSP_D</name>
    <dbReference type="NCBI Taxonomy" id="1978155"/>
    <lineage>
        <taxon>Archaea</taxon>
        <taxon>Candidatus Marsarchaeota</taxon>
        <taxon>Candidatus Marsarchaeota group 1</taxon>
    </lineage>
</organism>
<comment type="caution">
    <text evidence="1">The sequence shown here is derived from an EMBL/GenBank/DDBJ whole genome shotgun (WGS) entry which is preliminary data.</text>
</comment>
<dbReference type="Proteomes" id="UP000240880">
    <property type="component" value="Unassembled WGS sequence"/>
</dbReference>
<protein>
    <submittedName>
        <fullName evidence="1">Uncharacterized protein</fullName>
    </submittedName>
</protein>
<name>A0A2R6A5Z7_9ARCH</name>
<dbReference type="EMBL" id="NEXC01000165">
    <property type="protein sequence ID" value="PSN81757.1"/>
    <property type="molecule type" value="Genomic_DNA"/>
</dbReference>
<evidence type="ECO:0000313" key="2">
    <source>
        <dbReference type="Proteomes" id="UP000240880"/>
    </source>
</evidence>
<dbReference type="AlphaFoldDB" id="A0A2R6A5Z7"/>
<proteinExistence type="predicted"/>
<reference evidence="1 2" key="1">
    <citation type="submission" date="2017-04" db="EMBL/GenBank/DDBJ databases">
        <title>Novel microbial lineages endemic to geothermal iron-oxide mats fill important gaps in the evolutionary history of Archaea.</title>
        <authorList>
            <person name="Jay Z.J."/>
            <person name="Beam J.P."/>
            <person name="Dlakic M."/>
            <person name="Rusch D.B."/>
            <person name="Kozubal M.A."/>
            <person name="Inskeep W.P."/>
        </authorList>
    </citation>
    <scope>NUCLEOTIDE SEQUENCE [LARGE SCALE GENOMIC DNA]</scope>
    <source>
        <strain evidence="1">OSP_D</strain>
    </source>
</reference>
<gene>
    <name evidence="1" type="ORF">B9Q01_10350</name>
</gene>
<sequence>MVTDYGQDVLNATTISGQMFKMDNIPQNFSVDFTLNNFTNLIEFRGLNCKWNGSLILIEIFLIQKTY</sequence>
<accession>A0A2R6A5Z7</accession>
<evidence type="ECO:0000313" key="1">
    <source>
        <dbReference type="EMBL" id="PSN81757.1"/>
    </source>
</evidence>